<organism evidence="1 2">
    <name type="scientific">Chryseolinea lacunae</name>
    <dbReference type="NCBI Taxonomy" id="2801331"/>
    <lineage>
        <taxon>Bacteria</taxon>
        <taxon>Pseudomonadati</taxon>
        <taxon>Bacteroidota</taxon>
        <taxon>Cytophagia</taxon>
        <taxon>Cytophagales</taxon>
        <taxon>Fulvivirgaceae</taxon>
        <taxon>Chryseolinea</taxon>
    </lineage>
</organism>
<name>A0ABS1L2J6_9BACT</name>
<sequence length="155" mass="18131">MKRSVTIELLEEHKNATFYTLRFTDEADSEFEKFWAKFSKSHSVDCHLLSYWMERIGNEGTSHPFFRDEGGVFVKAIPFQPSNLRLYCYIIERTFLLFGGGGKKNTRTFQDDPILNEQVNFVRKTGNKILRYLDKDKIMVDGNKLTGKLTFDIKL</sequence>
<accession>A0ABS1L2J6</accession>
<evidence type="ECO:0000313" key="1">
    <source>
        <dbReference type="EMBL" id="MBL0745936.1"/>
    </source>
</evidence>
<keyword evidence="2" id="KW-1185">Reference proteome</keyword>
<reference evidence="1 2" key="1">
    <citation type="submission" date="2021-01" db="EMBL/GenBank/DDBJ databases">
        <title>Chryseolinea sp. Jin1 Genome sequencing and assembly.</title>
        <authorList>
            <person name="Kim I."/>
        </authorList>
    </citation>
    <scope>NUCLEOTIDE SEQUENCE [LARGE SCALE GENOMIC DNA]</scope>
    <source>
        <strain evidence="1 2">Jin1</strain>
    </source>
</reference>
<comment type="caution">
    <text evidence="1">The sequence shown here is derived from an EMBL/GenBank/DDBJ whole genome shotgun (WGS) entry which is preliminary data.</text>
</comment>
<dbReference type="EMBL" id="JAERRB010000022">
    <property type="protein sequence ID" value="MBL0745936.1"/>
    <property type="molecule type" value="Genomic_DNA"/>
</dbReference>
<protein>
    <submittedName>
        <fullName evidence="1">Uncharacterized protein</fullName>
    </submittedName>
</protein>
<evidence type="ECO:0000313" key="2">
    <source>
        <dbReference type="Proteomes" id="UP000613030"/>
    </source>
</evidence>
<proteinExistence type="predicted"/>
<gene>
    <name evidence="1" type="ORF">JI741_32180</name>
</gene>
<dbReference type="RefSeq" id="WP_202016679.1">
    <property type="nucleotide sequence ID" value="NZ_JAERRB010000022.1"/>
</dbReference>
<dbReference type="Proteomes" id="UP000613030">
    <property type="component" value="Unassembled WGS sequence"/>
</dbReference>